<proteinExistence type="predicted"/>
<comment type="caution">
    <text evidence="3">The sequence shown here is derived from an EMBL/GenBank/DDBJ whole genome shotgun (WGS) entry which is preliminary data.</text>
</comment>
<evidence type="ECO:0000313" key="3">
    <source>
        <dbReference type="EMBL" id="KAL2049108.1"/>
    </source>
</evidence>
<dbReference type="PANTHER" id="PTHR39609">
    <property type="entry name" value="RFEG-RELATED"/>
    <property type="match status" value="1"/>
</dbReference>
<feature type="domain" description="C2H2-type" evidence="2">
    <location>
        <begin position="240"/>
        <end position="264"/>
    </location>
</feature>
<feature type="compositionally biased region" description="Polar residues" evidence="1">
    <location>
        <begin position="148"/>
        <end position="176"/>
    </location>
</feature>
<dbReference type="PANTHER" id="PTHR39609:SF1">
    <property type="entry name" value="RFEG"/>
    <property type="match status" value="1"/>
</dbReference>
<sequence>MSYPYDRRNTGANPGSKTSRPRLNDYFVEGRGINDEVLHREITKYLGPEASARSIYRDGVQGYLVTAVRTFTSHMLDDLVNLSERYESERRWSAQPESFSRPDPDMMEDVQRQYPQAQYQNQAPYDTTYTQTYSGYPSPHGSSYQSGTNYTNLGSPRQPSQPFYGTNNTYSSFSPQGPYSAGSNLVMDPPNYPSSNVSYGAQNQPSPYPVQISQDSYLPQNQVTSGGTRHDSPGYTNDDQLCPYDGCSYTTERQFDLDRHLQKHLSPETMWYDCPGRGCGRTGEHGFKRKDHLTEHLRIVHAKSPKASGDGKRRT</sequence>
<evidence type="ECO:0000256" key="1">
    <source>
        <dbReference type="SAM" id="MobiDB-lite"/>
    </source>
</evidence>
<gene>
    <name evidence="3" type="ORF">ABVK25_010620</name>
</gene>
<dbReference type="InterPro" id="IPR013087">
    <property type="entry name" value="Znf_C2H2_type"/>
</dbReference>
<feature type="region of interest" description="Disordered" evidence="1">
    <location>
        <begin position="118"/>
        <end position="176"/>
    </location>
</feature>
<dbReference type="SMART" id="SM00355">
    <property type="entry name" value="ZnF_C2H2"/>
    <property type="match status" value="2"/>
</dbReference>
<reference evidence="3 4" key="1">
    <citation type="submission" date="2024-09" db="EMBL/GenBank/DDBJ databases">
        <title>Rethinking Asexuality: The Enigmatic Case of Functional Sexual Genes in Lepraria (Stereocaulaceae).</title>
        <authorList>
            <person name="Doellman M."/>
            <person name="Sun Y."/>
            <person name="Barcenas-Pena A."/>
            <person name="Lumbsch H.T."/>
            <person name="Grewe F."/>
        </authorList>
    </citation>
    <scope>NUCLEOTIDE SEQUENCE [LARGE SCALE GENOMIC DNA]</scope>
    <source>
        <strain evidence="3 4">Grewe 0041</strain>
    </source>
</reference>
<organism evidence="3 4">
    <name type="scientific">Lepraria finkii</name>
    <dbReference type="NCBI Taxonomy" id="1340010"/>
    <lineage>
        <taxon>Eukaryota</taxon>
        <taxon>Fungi</taxon>
        <taxon>Dikarya</taxon>
        <taxon>Ascomycota</taxon>
        <taxon>Pezizomycotina</taxon>
        <taxon>Lecanoromycetes</taxon>
        <taxon>OSLEUM clade</taxon>
        <taxon>Lecanoromycetidae</taxon>
        <taxon>Lecanorales</taxon>
        <taxon>Lecanorineae</taxon>
        <taxon>Stereocaulaceae</taxon>
        <taxon>Lepraria</taxon>
    </lineage>
</organism>
<feature type="domain" description="C2H2-type" evidence="2">
    <location>
        <begin position="272"/>
        <end position="301"/>
    </location>
</feature>
<evidence type="ECO:0000259" key="2">
    <source>
        <dbReference type="SMART" id="SM00355"/>
    </source>
</evidence>
<keyword evidence="4" id="KW-1185">Reference proteome</keyword>
<dbReference type="Proteomes" id="UP001590951">
    <property type="component" value="Unassembled WGS sequence"/>
</dbReference>
<feature type="region of interest" description="Disordered" evidence="1">
    <location>
        <begin position="1"/>
        <end position="23"/>
    </location>
</feature>
<protein>
    <recommendedName>
        <fullName evidence="2">C2H2-type domain-containing protein</fullName>
    </recommendedName>
</protein>
<dbReference type="Gene3D" id="3.30.160.60">
    <property type="entry name" value="Classic Zinc Finger"/>
    <property type="match status" value="1"/>
</dbReference>
<name>A0ABR4ATT4_9LECA</name>
<accession>A0ABR4ATT4</accession>
<feature type="compositionally biased region" description="Low complexity" evidence="1">
    <location>
        <begin position="133"/>
        <end position="147"/>
    </location>
</feature>
<evidence type="ECO:0000313" key="4">
    <source>
        <dbReference type="Proteomes" id="UP001590951"/>
    </source>
</evidence>
<dbReference type="EMBL" id="JBHFEH010000071">
    <property type="protein sequence ID" value="KAL2049108.1"/>
    <property type="molecule type" value="Genomic_DNA"/>
</dbReference>